<dbReference type="SUPFAM" id="SSF143100">
    <property type="entry name" value="TTHA1013/TTHA0281-like"/>
    <property type="match status" value="1"/>
</dbReference>
<sequence>MRKNTVVKEYELPVDVKKDGRYFVATCPVWSDCYAQGYSLENAVQEIEGVAKTLIEIYEEEDKKIPLKLKSQNKSYSRYKFNLSVLSPAI</sequence>
<reference evidence="1 2" key="1">
    <citation type="journal article" date="2015" name="Nature">
        <title>rRNA introns, odd ribosomes, and small enigmatic genomes across a large radiation of phyla.</title>
        <authorList>
            <person name="Brown C.T."/>
            <person name="Hug L.A."/>
            <person name="Thomas B.C."/>
            <person name="Sharon I."/>
            <person name="Castelle C.J."/>
            <person name="Singh A."/>
            <person name="Wilkins M.J."/>
            <person name="Williams K.H."/>
            <person name="Banfield J.F."/>
        </authorList>
    </citation>
    <scope>NUCLEOTIDE SEQUENCE [LARGE SCALE GENOMIC DNA]</scope>
</reference>
<name>A0A0G1RN46_9BACT</name>
<dbReference type="EMBL" id="LCNO01000001">
    <property type="protein sequence ID" value="KKU58566.1"/>
    <property type="molecule type" value="Genomic_DNA"/>
</dbReference>
<dbReference type="AlphaFoldDB" id="A0A0G1RN46"/>
<gene>
    <name evidence="1" type="ORF">UX80_C0001G0005</name>
</gene>
<protein>
    <recommendedName>
        <fullName evidence="3">HicB-like antitoxin of toxin-antitoxin system domain-containing protein</fullName>
    </recommendedName>
</protein>
<accession>A0A0G1RN46</accession>
<dbReference type="Proteomes" id="UP000034307">
    <property type="component" value="Unassembled WGS sequence"/>
</dbReference>
<evidence type="ECO:0000313" key="1">
    <source>
        <dbReference type="EMBL" id="KKU58566.1"/>
    </source>
</evidence>
<dbReference type="InterPro" id="IPR035069">
    <property type="entry name" value="TTHA1013/TTHA0281-like"/>
</dbReference>
<evidence type="ECO:0008006" key="3">
    <source>
        <dbReference type="Google" id="ProtNLM"/>
    </source>
</evidence>
<comment type="caution">
    <text evidence="1">The sequence shown here is derived from an EMBL/GenBank/DDBJ whole genome shotgun (WGS) entry which is preliminary data.</text>
</comment>
<organism evidence="1 2">
    <name type="scientific">Candidatus Amesbacteria bacterium GW2011_GWA2_47_11b</name>
    <dbReference type="NCBI Taxonomy" id="1618358"/>
    <lineage>
        <taxon>Bacteria</taxon>
        <taxon>Candidatus Amesiibacteriota</taxon>
    </lineage>
</organism>
<evidence type="ECO:0000313" key="2">
    <source>
        <dbReference type="Proteomes" id="UP000034307"/>
    </source>
</evidence>
<dbReference type="STRING" id="1618358.UX80_C0001G0005"/>
<proteinExistence type="predicted"/>
<dbReference type="Gene3D" id="3.30.160.250">
    <property type="match status" value="1"/>
</dbReference>